<accession>A0A7K0EHB8</accession>
<dbReference type="OrthoDB" id="9794834at2"/>
<dbReference type="Gene3D" id="1.10.10.2910">
    <property type="match status" value="1"/>
</dbReference>
<dbReference type="RefSeq" id="WP_154174642.1">
    <property type="nucleotide sequence ID" value="NZ_WJXZ01000004.1"/>
</dbReference>
<feature type="domain" description="IrrE N-terminal-like" evidence="1">
    <location>
        <begin position="35"/>
        <end position="173"/>
    </location>
</feature>
<keyword evidence="3" id="KW-1185">Reference proteome</keyword>
<gene>
    <name evidence="2" type="ORF">GJJ30_08045</name>
</gene>
<organism evidence="2 3">
    <name type="scientific">Larkinella terrae</name>
    <dbReference type="NCBI Taxonomy" id="2025311"/>
    <lineage>
        <taxon>Bacteria</taxon>
        <taxon>Pseudomonadati</taxon>
        <taxon>Bacteroidota</taxon>
        <taxon>Cytophagia</taxon>
        <taxon>Cytophagales</taxon>
        <taxon>Spirosomataceae</taxon>
        <taxon>Larkinella</taxon>
    </lineage>
</organism>
<evidence type="ECO:0000313" key="3">
    <source>
        <dbReference type="Proteomes" id="UP000441754"/>
    </source>
</evidence>
<dbReference type="InterPro" id="IPR010359">
    <property type="entry name" value="IrrE_HExxH"/>
</dbReference>
<protein>
    <submittedName>
        <fullName evidence="2">ImmA/IrrE family metallo-endopeptidase</fullName>
    </submittedName>
</protein>
<reference evidence="2 3" key="1">
    <citation type="journal article" date="2018" name="Antonie Van Leeuwenhoek">
        <title>Larkinella terrae sp. nov., isolated from soil on Jeju Island, South Korea.</title>
        <authorList>
            <person name="Ten L.N."/>
            <person name="Jeon J."/>
            <person name="Park S.J."/>
            <person name="Park S."/>
            <person name="Lee S.Y."/>
            <person name="Kim M.K."/>
            <person name="Jung H.Y."/>
        </authorList>
    </citation>
    <scope>NUCLEOTIDE SEQUENCE [LARGE SCALE GENOMIC DNA]</scope>
    <source>
        <strain evidence="2 3">KCTC 52001</strain>
    </source>
</reference>
<dbReference type="EMBL" id="WJXZ01000004">
    <property type="protein sequence ID" value="MRS61240.1"/>
    <property type="molecule type" value="Genomic_DNA"/>
</dbReference>
<evidence type="ECO:0000313" key="2">
    <source>
        <dbReference type="EMBL" id="MRS61240.1"/>
    </source>
</evidence>
<proteinExistence type="predicted"/>
<dbReference type="PANTHER" id="PTHR43236">
    <property type="entry name" value="ANTITOXIN HIGA1"/>
    <property type="match status" value="1"/>
</dbReference>
<evidence type="ECO:0000259" key="1">
    <source>
        <dbReference type="Pfam" id="PF06114"/>
    </source>
</evidence>
<dbReference type="InterPro" id="IPR052345">
    <property type="entry name" value="Rad_response_metalloprotease"/>
</dbReference>
<name>A0A7K0EHB8_9BACT</name>
<comment type="caution">
    <text evidence="2">The sequence shown here is derived from an EMBL/GenBank/DDBJ whole genome shotgun (WGS) entry which is preliminary data.</text>
</comment>
<dbReference type="Proteomes" id="UP000441754">
    <property type="component" value="Unassembled WGS sequence"/>
</dbReference>
<dbReference type="PANTHER" id="PTHR43236:SF2">
    <property type="entry name" value="BLL0069 PROTEIN"/>
    <property type="match status" value="1"/>
</dbReference>
<dbReference type="Pfam" id="PF06114">
    <property type="entry name" value="Peptidase_M78"/>
    <property type="match status" value="1"/>
</dbReference>
<dbReference type="AlphaFoldDB" id="A0A7K0EHB8"/>
<sequence length="184" mass="20240">MINRRRFKQIEEIAEQLLQDTSSFVVPVPVELVAKGLGLQVFAHDFGPDISGVLIQNAGVATIGYNSKNSEKRIRFTIAHEIGHFVLGHQRDGMFVDNASKHFSIAFRDINSSTGELLQEREANAFAAALLMPKSLLVTYINKVGFDLSDEENLIVELANSFKVSTQAMAYRLANLGVLNSASS</sequence>